<comment type="caution">
    <text evidence="7">The sequence shown here is derived from an EMBL/GenBank/DDBJ whole genome shotgun (WGS) entry which is preliminary data.</text>
</comment>
<feature type="transmembrane region" description="Helical" evidence="6">
    <location>
        <begin position="339"/>
        <end position="358"/>
    </location>
</feature>
<keyword evidence="5 6" id="KW-0472">Membrane</keyword>
<comment type="subcellular location">
    <subcellularLocation>
        <location evidence="1">Membrane</location>
        <topology evidence="1">Multi-pass membrane protein</topology>
    </subcellularLocation>
</comment>
<evidence type="ECO:0000256" key="4">
    <source>
        <dbReference type="ARBA" id="ARBA00022989"/>
    </source>
</evidence>
<protein>
    <submittedName>
        <fullName evidence="7">Amino acid transporter-like protein</fullName>
    </submittedName>
</protein>
<evidence type="ECO:0000256" key="2">
    <source>
        <dbReference type="ARBA" id="ARBA00022448"/>
    </source>
</evidence>
<evidence type="ECO:0000313" key="8">
    <source>
        <dbReference type="Proteomes" id="UP000799441"/>
    </source>
</evidence>
<dbReference type="AlphaFoldDB" id="A0A9P4UNR5"/>
<dbReference type="EMBL" id="MU003808">
    <property type="protein sequence ID" value="KAF2719686.1"/>
    <property type="molecule type" value="Genomic_DNA"/>
</dbReference>
<dbReference type="PANTHER" id="PTHR45649">
    <property type="entry name" value="AMINO-ACID PERMEASE BAT1"/>
    <property type="match status" value="1"/>
</dbReference>
<feature type="transmembrane region" description="Helical" evidence="6">
    <location>
        <begin position="419"/>
        <end position="441"/>
    </location>
</feature>
<evidence type="ECO:0000313" key="7">
    <source>
        <dbReference type="EMBL" id="KAF2719686.1"/>
    </source>
</evidence>
<feature type="transmembrane region" description="Helical" evidence="6">
    <location>
        <begin position="290"/>
        <end position="310"/>
    </location>
</feature>
<organism evidence="7 8">
    <name type="scientific">Polychaeton citri CBS 116435</name>
    <dbReference type="NCBI Taxonomy" id="1314669"/>
    <lineage>
        <taxon>Eukaryota</taxon>
        <taxon>Fungi</taxon>
        <taxon>Dikarya</taxon>
        <taxon>Ascomycota</taxon>
        <taxon>Pezizomycotina</taxon>
        <taxon>Dothideomycetes</taxon>
        <taxon>Dothideomycetidae</taxon>
        <taxon>Capnodiales</taxon>
        <taxon>Capnodiaceae</taxon>
        <taxon>Polychaeton</taxon>
    </lineage>
</organism>
<feature type="transmembrane region" description="Helical" evidence="6">
    <location>
        <begin position="494"/>
        <end position="512"/>
    </location>
</feature>
<dbReference type="Pfam" id="PF13520">
    <property type="entry name" value="AA_permease_2"/>
    <property type="match status" value="1"/>
</dbReference>
<feature type="transmembrane region" description="Helical" evidence="6">
    <location>
        <begin position="89"/>
        <end position="108"/>
    </location>
</feature>
<dbReference type="Gene3D" id="1.20.1740.10">
    <property type="entry name" value="Amino acid/polyamine transporter I"/>
    <property type="match status" value="1"/>
</dbReference>
<keyword evidence="2" id="KW-0813">Transport</keyword>
<dbReference type="InterPro" id="IPR002293">
    <property type="entry name" value="AA/rel_permease1"/>
</dbReference>
<dbReference type="OrthoDB" id="3257095at2759"/>
<gene>
    <name evidence="7" type="ORF">K431DRAFT_272208</name>
</gene>
<evidence type="ECO:0000256" key="3">
    <source>
        <dbReference type="ARBA" id="ARBA00022692"/>
    </source>
</evidence>
<keyword evidence="8" id="KW-1185">Reference proteome</keyword>
<evidence type="ECO:0000256" key="5">
    <source>
        <dbReference type="ARBA" id="ARBA00023136"/>
    </source>
</evidence>
<feature type="transmembrane region" description="Helical" evidence="6">
    <location>
        <begin position="248"/>
        <end position="269"/>
    </location>
</feature>
<feature type="transmembrane region" description="Helical" evidence="6">
    <location>
        <begin position="461"/>
        <end position="482"/>
    </location>
</feature>
<feature type="transmembrane region" description="Helical" evidence="6">
    <location>
        <begin position="55"/>
        <end position="77"/>
    </location>
</feature>
<evidence type="ECO:0000256" key="6">
    <source>
        <dbReference type="SAM" id="Phobius"/>
    </source>
</evidence>
<sequence>MGKHSFQISEASPSEACYADECDVSPTIPEKFRGTRADTQDMVVLGKKQVLRRSFNFFTMLGFSSTVMTAWEILPIIAVFPLEDGGLPIIFWGAVAGAIGLGFVYASLAEVASMSPTAGGQYHWVSELAPPRFQKGISYSVGWLVGLGWQVYLASVCFMMGGVIEGLIALNNDNYVSKPWHTTLIAIAVVTFAILFNTFLAVRLPFLEGIVFVLHVAGLFAIIIPLWVTAPHGNARDTLFKFTNDGGWSSTGLSALIGMTSIVGTLIGYDCSVHMSEEVRDAAVTVPRTLLWSFLPNALMFITMGATFIFCVGDLENVMNTTTGQPFIQVFYNATQSHAGTTIMVTIMLIMLMSAAIGETATASRQLWSFARDKGFPGWTWLSHVSPGWNVPLRAVVVCFVVTSLLSLINLGSSEALNAITSLGVVSILFSYFITIGCLVLRRLYGEPLPPRPWSLGRWGLPINIMALIFVTPILFFCVWPLTVPVTAQNMNWSIVMFSGVLSVAAVYYIFWARHAYTGPVALVKRTY</sequence>
<dbReference type="PIRSF" id="PIRSF006060">
    <property type="entry name" value="AA_transporter"/>
    <property type="match status" value="1"/>
</dbReference>
<dbReference type="GO" id="GO:0016020">
    <property type="term" value="C:membrane"/>
    <property type="evidence" value="ECO:0007669"/>
    <property type="project" value="UniProtKB-SubCell"/>
</dbReference>
<reference evidence="7" key="1">
    <citation type="journal article" date="2020" name="Stud. Mycol.">
        <title>101 Dothideomycetes genomes: a test case for predicting lifestyles and emergence of pathogens.</title>
        <authorList>
            <person name="Haridas S."/>
            <person name="Albert R."/>
            <person name="Binder M."/>
            <person name="Bloem J."/>
            <person name="Labutti K."/>
            <person name="Salamov A."/>
            <person name="Andreopoulos B."/>
            <person name="Baker S."/>
            <person name="Barry K."/>
            <person name="Bills G."/>
            <person name="Bluhm B."/>
            <person name="Cannon C."/>
            <person name="Castanera R."/>
            <person name="Culley D."/>
            <person name="Daum C."/>
            <person name="Ezra D."/>
            <person name="Gonzalez J."/>
            <person name="Henrissat B."/>
            <person name="Kuo A."/>
            <person name="Liang C."/>
            <person name="Lipzen A."/>
            <person name="Lutzoni F."/>
            <person name="Magnuson J."/>
            <person name="Mondo S."/>
            <person name="Nolan M."/>
            <person name="Ohm R."/>
            <person name="Pangilinan J."/>
            <person name="Park H.-J."/>
            <person name="Ramirez L."/>
            <person name="Alfaro M."/>
            <person name="Sun H."/>
            <person name="Tritt A."/>
            <person name="Yoshinaga Y."/>
            <person name="Zwiers L.-H."/>
            <person name="Turgeon B."/>
            <person name="Goodwin S."/>
            <person name="Spatafora J."/>
            <person name="Crous P."/>
            <person name="Grigoriev I."/>
        </authorList>
    </citation>
    <scope>NUCLEOTIDE SEQUENCE</scope>
    <source>
        <strain evidence="7">CBS 116435</strain>
    </source>
</reference>
<feature type="transmembrane region" description="Helical" evidence="6">
    <location>
        <begin position="141"/>
        <end position="164"/>
    </location>
</feature>
<evidence type="ECO:0000256" key="1">
    <source>
        <dbReference type="ARBA" id="ARBA00004141"/>
    </source>
</evidence>
<name>A0A9P4UNR5_9PEZI</name>
<keyword evidence="4 6" id="KW-1133">Transmembrane helix</keyword>
<keyword evidence="3 6" id="KW-0812">Transmembrane</keyword>
<dbReference type="PANTHER" id="PTHR45649:SF41">
    <property type="entry name" value="TRANSPORTER, PUTATIVE (EUROFUNG)-RELATED"/>
    <property type="match status" value="1"/>
</dbReference>
<feature type="transmembrane region" description="Helical" evidence="6">
    <location>
        <begin position="184"/>
        <end position="202"/>
    </location>
</feature>
<feature type="transmembrane region" description="Helical" evidence="6">
    <location>
        <begin position="391"/>
        <end position="413"/>
    </location>
</feature>
<dbReference type="Proteomes" id="UP000799441">
    <property type="component" value="Unassembled WGS sequence"/>
</dbReference>
<feature type="transmembrane region" description="Helical" evidence="6">
    <location>
        <begin position="209"/>
        <end position="228"/>
    </location>
</feature>
<proteinExistence type="predicted"/>
<dbReference type="GO" id="GO:0022857">
    <property type="term" value="F:transmembrane transporter activity"/>
    <property type="evidence" value="ECO:0007669"/>
    <property type="project" value="InterPro"/>
</dbReference>
<accession>A0A9P4UNR5</accession>